<dbReference type="SUPFAM" id="SSF51905">
    <property type="entry name" value="FAD/NAD(P)-binding domain"/>
    <property type="match status" value="1"/>
</dbReference>
<dbReference type="GO" id="GO:0097237">
    <property type="term" value="P:cellular response to toxic substance"/>
    <property type="evidence" value="ECO:0007669"/>
    <property type="project" value="UniProtKB-ARBA"/>
</dbReference>
<gene>
    <name evidence="5" type="ORF">HTEP1355_LOCUS15657</name>
</gene>
<dbReference type="Pfam" id="PF07992">
    <property type="entry name" value="Pyr_redox_2"/>
    <property type="match status" value="1"/>
</dbReference>
<dbReference type="InterPro" id="IPR050097">
    <property type="entry name" value="Ferredoxin-NADP_redctase_2"/>
</dbReference>
<reference evidence="5" key="1">
    <citation type="submission" date="2021-01" db="EMBL/GenBank/DDBJ databases">
        <authorList>
            <person name="Corre E."/>
            <person name="Pelletier E."/>
            <person name="Niang G."/>
            <person name="Scheremetjew M."/>
            <person name="Finn R."/>
            <person name="Kale V."/>
            <person name="Holt S."/>
            <person name="Cochrane G."/>
            <person name="Meng A."/>
            <person name="Brown T."/>
            <person name="Cohen L."/>
        </authorList>
    </citation>
    <scope>NUCLEOTIDE SEQUENCE</scope>
    <source>
        <strain evidence="5">CCMP443</strain>
    </source>
</reference>
<keyword evidence="2" id="KW-0285">Flavoprotein</keyword>
<evidence type="ECO:0000256" key="3">
    <source>
        <dbReference type="ARBA" id="ARBA00023002"/>
    </source>
</evidence>
<proteinExistence type="inferred from homology"/>
<evidence type="ECO:0000313" key="5">
    <source>
        <dbReference type="EMBL" id="CAD8801982.1"/>
    </source>
</evidence>
<dbReference type="GO" id="GO:0016491">
    <property type="term" value="F:oxidoreductase activity"/>
    <property type="evidence" value="ECO:0007669"/>
    <property type="project" value="UniProtKB-KW"/>
</dbReference>
<dbReference type="AlphaFoldDB" id="A0A7S0W0V4"/>
<organism evidence="5">
    <name type="scientific">Hemiselmis tepida</name>
    <dbReference type="NCBI Taxonomy" id="464990"/>
    <lineage>
        <taxon>Eukaryota</taxon>
        <taxon>Cryptophyceae</taxon>
        <taxon>Cryptomonadales</taxon>
        <taxon>Hemiselmidaceae</taxon>
        <taxon>Hemiselmis</taxon>
    </lineage>
</organism>
<name>A0A7S0W0V4_9CRYP</name>
<dbReference type="PRINTS" id="PR00368">
    <property type="entry name" value="FADPNR"/>
</dbReference>
<dbReference type="EMBL" id="HBFN01027080">
    <property type="protein sequence ID" value="CAD8801982.1"/>
    <property type="molecule type" value="Transcribed_RNA"/>
</dbReference>
<feature type="domain" description="FAD/NAD(P)-binding" evidence="4">
    <location>
        <begin position="16"/>
        <end position="92"/>
    </location>
</feature>
<accession>A0A7S0W0V4</accession>
<dbReference type="InterPro" id="IPR036188">
    <property type="entry name" value="FAD/NAD-bd_sf"/>
</dbReference>
<dbReference type="PRINTS" id="PR00469">
    <property type="entry name" value="PNDRDTASEII"/>
</dbReference>
<evidence type="ECO:0000256" key="1">
    <source>
        <dbReference type="ARBA" id="ARBA00009333"/>
    </source>
</evidence>
<keyword evidence="3" id="KW-0560">Oxidoreductase</keyword>
<dbReference type="PANTHER" id="PTHR48105">
    <property type="entry name" value="THIOREDOXIN REDUCTASE 1-RELATED-RELATED"/>
    <property type="match status" value="1"/>
</dbReference>
<dbReference type="Gene3D" id="3.50.50.60">
    <property type="entry name" value="FAD/NAD(P)-binding domain"/>
    <property type="match status" value="1"/>
</dbReference>
<dbReference type="InterPro" id="IPR023753">
    <property type="entry name" value="FAD/NAD-binding_dom"/>
</dbReference>
<evidence type="ECO:0000259" key="4">
    <source>
        <dbReference type="Pfam" id="PF07992"/>
    </source>
</evidence>
<sequence length="114" mass="11755">MAAAAAEERSTLTRVRVKNVKTGATSEIPASAAFVAIGHDPNTKMVKGQVDLDSNGYIVVKPGSSRTSVEGVFASGDVADHVYRQAITSAGTGAMAALDAERWLSEQGFCSPAA</sequence>
<comment type="similarity">
    <text evidence="1">Belongs to the class-II pyridine nucleotide-disulfide oxidoreductase family.</text>
</comment>
<protein>
    <recommendedName>
        <fullName evidence="4">FAD/NAD(P)-binding domain-containing protein</fullName>
    </recommendedName>
</protein>
<evidence type="ECO:0000256" key="2">
    <source>
        <dbReference type="ARBA" id="ARBA00022630"/>
    </source>
</evidence>